<feature type="domain" description="HTH tetR-type" evidence="6">
    <location>
        <begin position="22"/>
        <end position="82"/>
    </location>
</feature>
<evidence type="ECO:0000313" key="8">
    <source>
        <dbReference type="Proteomes" id="UP000005258"/>
    </source>
</evidence>
<dbReference type="RefSeq" id="WP_014746776.1">
    <property type="nucleotide sequence ID" value="NC_017956.1"/>
</dbReference>
<evidence type="ECO:0000256" key="3">
    <source>
        <dbReference type="ARBA" id="ARBA00023163"/>
    </source>
</evidence>
<dbReference type="KEGG" id="tmo:TMO_3261"/>
<dbReference type="PANTHER" id="PTHR47506:SF6">
    <property type="entry name" value="HTH-TYPE TRANSCRIPTIONAL REPRESSOR NEMR"/>
    <property type="match status" value="1"/>
</dbReference>
<accession>I3TQR1</accession>
<dbReference type="InterPro" id="IPR001647">
    <property type="entry name" value="HTH_TetR"/>
</dbReference>
<proteinExistence type="predicted"/>
<dbReference type="HOGENOM" id="CLU_069356_44_2_5"/>
<dbReference type="Proteomes" id="UP000005258">
    <property type="component" value="Chromosome"/>
</dbReference>
<dbReference type="SUPFAM" id="SSF48498">
    <property type="entry name" value="Tetracyclin repressor-like, C-terminal domain"/>
    <property type="match status" value="1"/>
</dbReference>
<dbReference type="SUPFAM" id="SSF46689">
    <property type="entry name" value="Homeodomain-like"/>
    <property type="match status" value="1"/>
</dbReference>
<evidence type="ECO:0000313" key="7">
    <source>
        <dbReference type="EMBL" id="AFK55099.1"/>
    </source>
</evidence>
<reference evidence="7 8" key="1">
    <citation type="journal article" date="2012" name="J. Am. Chem. Soc.">
        <title>Bacterial biosynthesis and maturation of the didemnin anti-cancer agents.</title>
        <authorList>
            <person name="Xu Y."/>
            <person name="Kersten R.D."/>
            <person name="Nam S.J."/>
            <person name="Lu L."/>
            <person name="Al-Suwailem A.M."/>
            <person name="Zheng H."/>
            <person name="Fenical W."/>
            <person name="Dorrestein P.C."/>
            <person name="Moore B.S."/>
            <person name="Qian P.Y."/>
        </authorList>
    </citation>
    <scope>NUCLEOTIDE SEQUENCE [LARGE SCALE GENOMIC DNA]</scope>
    <source>
        <strain evidence="7 8">KA081020-065</strain>
    </source>
</reference>
<name>I3TQR1_TISMK</name>
<dbReference type="InterPro" id="IPR009057">
    <property type="entry name" value="Homeodomain-like_sf"/>
</dbReference>
<dbReference type="PROSITE" id="PS50977">
    <property type="entry name" value="HTH_TETR_2"/>
    <property type="match status" value="1"/>
</dbReference>
<dbReference type="EMBL" id="CP003236">
    <property type="protein sequence ID" value="AFK55099.1"/>
    <property type="molecule type" value="Genomic_DNA"/>
</dbReference>
<keyword evidence="1" id="KW-0805">Transcription regulation</keyword>
<dbReference type="STRING" id="1110502.TMO_3261"/>
<keyword evidence="3" id="KW-0804">Transcription</keyword>
<dbReference type="InterPro" id="IPR036271">
    <property type="entry name" value="Tet_transcr_reg_TetR-rel_C_sf"/>
</dbReference>
<gene>
    <name evidence="7" type="ordered locus">TMO_3261</name>
</gene>
<keyword evidence="8" id="KW-1185">Reference proteome</keyword>
<dbReference type="Pfam" id="PF00440">
    <property type="entry name" value="TetR_N"/>
    <property type="match status" value="1"/>
</dbReference>
<evidence type="ECO:0000256" key="1">
    <source>
        <dbReference type="ARBA" id="ARBA00023015"/>
    </source>
</evidence>
<organism evidence="7 8">
    <name type="scientific">Tistrella mobilis (strain KA081020-065)</name>
    <dbReference type="NCBI Taxonomy" id="1110502"/>
    <lineage>
        <taxon>Bacteria</taxon>
        <taxon>Pseudomonadati</taxon>
        <taxon>Pseudomonadota</taxon>
        <taxon>Alphaproteobacteria</taxon>
        <taxon>Geminicoccales</taxon>
        <taxon>Geminicoccaceae</taxon>
        <taxon>Tistrella</taxon>
    </lineage>
</organism>
<dbReference type="PANTHER" id="PTHR47506">
    <property type="entry name" value="TRANSCRIPTIONAL REGULATORY PROTEIN"/>
    <property type="match status" value="1"/>
</dbReference>
<dbReference type="AlphaFoldDB" id="I3TQR1"/>
<feature type="DNA-binding region" description="H-T-H motif" evidence="4">
    <location>
        <begin position="45"/>
        <end position="64"/>
    </location>
</feature>
<dbReference type="eggNOG" id="COG1309">
    <property type="taxonomic scope" value="Bacteria"/>
</dbReference>
<evidence type="ECO:0000259" key="6">
    <source>
        <dbReference type="PROSITE" id="PS50977"/>
    </source>
</evidence>
<evidence type="ECO:0000256" key="5">
    <source>
        <dbReference type="SAM" id="MobiDB-lite"/>
    </source>
</evidence>
<keyword evidence="2 4" id="KW-0238">DNA-binding</keyword>
<protein>
    <submittedName>
        <fullName evidence="7">Transcriptional regulator, TetR family protein</fullName>
    </submittedName>
</protein>
<dbReference type="Gene3D" id="1.10.357.10">
    <property type="entry name" value="Tetracycline Repressor, domain 2"/>
    <property type="match status" value="1"/>
</dbReference>
<feature type="region of interest" description="Disordered" evidence="5">
    <location>
        <begin position="1"/>
        <end position="25"/>
    </location>
</feature>
<evidence type="ECO:0000256" key="4">
    <source>
        <dbReference type="PROSITE-ProRule" id="PRU00335"/>
    </source>
</evidence>
<dbReference type="GO" id="GO:0003677">
    <property type="term" value="F:DNA binding"/>
    <property type="evidence" value="ECO:0007669"/>
    <property type="project" value="UniProtKB-UniRule"/>
</dbReference>
<sequence>MQTDIASTDRTEPLGSKQRRREESDRKMLRAALALIARHGTVGASMAQIGIDAGYSRGLPVQRFGTKLALLEAVIDAVQDRFLRHVERRTAGKRGCAALVERIRVQIEAVRDMPDSAIALYHLIVDSAGAVPELKPRIALLHAAYRDNLRTYLLQAREMGELRDGLDIDQYVRTISGTISGICIQALIADGDTRRLGEDAKFIADLFVSQVARHPPGRDAPGGTAGA</sequence>
<evidence type="ECO:0000256" key="2">
    <source>
        <dbReference type="ARBA" id="ARBA00023125"/>
    </source>
</evidence>